<feature type="non-terminal residue" evidence="1">
    <location>
        <position position="54"/>
    </location>
</feature>
<organism evidence="1 2">
    <name type="scientific">Stegodyphus mimosarum</name>
    <name type="common">African social velvet spider</name>
    <dbReference type="NCBI Taxonomy" id="407821"/>
    <lineage>
        <taxon>Eukaryota</taxon>
        <taxon>Metazoa</taxon>
        <taxon>Ecdysozoa</taxon>
        <taxon>Arthropoda</taxon>
        <taxon>Chelicerata</taxon>
        <taxon>Arachnida</taxon>
        <taxon>Araneae</taxon>
        <taxon>Araneomorphae</taxon>
        <taxon>Entelegynae</taxon>
        <taxon>Eresoidea</taxon>
        <taxon>Eresidae</taxon>
        <taxon>Stegodyphus</taxon>
    </lineage>
</organism>
<accession>A0A087THF2</accession>
<proteinExistence type="predicted"/>
<protein>
    <submittedName>
        <fullName evidence="1">Uncharacterized protein</fullName>
    </submittedName>
</protein>
<dbReference type="EMBL" id="KK115247">
    <property type="protein sequence ID" value="KFM64541.1"/>
    <property type="molecule type" value="Genomic_DNA"/>
</dbReference>
<evidence type="ECO:0000313" key="1">
    <source>
        <dbReference type="EMBL" id="KFM64541.1"/>
    </source>
</evidence>
<reference evidence="1 2" key="1">
    <citation type="submission" date="2013-11" db="EMBL/GenBank/DDBJ databases">
        <title>Genome sequencing of Stegodyphus mimosarum.</title>
        <authorList>
            <person name="Bechsgaard J."/>
        </authorList>
    </citation>
    <scope>NUCLEOTIDE SEQUENCE [LARGE SCALE GENOMIC DNA]</scope>
</reference>
<keyword evidence="2" id="KW-1185">Reference proteome</keyword>
<evidence type="ECO:0000313" key="2">
    <source>
        <dbReference type="Proteomes" id="UP000054359"/>
    </source>
</evidence>
<sequence length="54" mass="6114">MITKGALDMISLCISTCSRERRSWTFMSPTTKRHSPLLSRMTTHVAVRASSIIF</sequence>
<gene>
    <name evidence="1" type="ORF">X975_08851</name>
</gene>
<name>A0A087THF2_STEMI</name>
<dbReference type="AlphaFoldDB" id="A0A087THF2"/>
<dbReference type="Proteomes" id="UP000054359">
    <property type="component" value="Unassembled WGS sequence"/>
</dbReference>